<evidence type="ECO:0000256" key="4">
    <source>
        <dbReference type="ARBA" id="ARBA00023136"/>
    </source>
</evidence>
<dbReference type="AlphaFoldDB" id="A0AAV2H7Q9"/>
<accession>A0AAV2H7Q9</accession>
<dbReference type="FunFam" id="1.20.1250.20:FF:000058">
    <property type="entry name" value="ascorbate transporter, chloroplastic isoform X1"/>
    <property type="match status" value="1"/>
</dbReference>
<keyword evidence="8" id="KW-1185">Reference proteome</keyword>
<dbReference type="InterPro" id="IPR011701">
    <property type="entry name" value="MFS"/>
</dbReference>
<name>A0AAV2H7Q9_LYMST</name>
<feature type="transmembrane region" description="Helical" evidence="5">
    <location>
        <begin position="170"/>
        <end position="195"/>
    </location>
</feature>
<feature type="transmembrane region" description="Helical" evidence="5">
    <location>
        <begin position="423"/>
        <end position="442"/>
    </location>
</feature>
<feature type="transmembrane region" description="Helical" evidence="5">
    <location>
        <begin position="102"/>
        <end position="119"/>
    </location>
</feature>
<feature type="transmembrane region" description="Helical" evidence="5">
    <location>
        <begin position="358"/>
        <end position="377"/>
    </location>
</feature>
<dbReference type="PANTHER" id="PTHR11662:SF279">
    <property type="entry name" value="VOLTAGE-GATED PURINE NUCLEOTIDE UNIPORTER SLC17A9"/>
    <property type="match status" value="1"/>
</dbReference>
<dbReference type="CDD" id="cd17380">
    <property type="entry name" value="MFS_SLC17A9_like"/>
    <property type="match status" value="1"/>
</dbReference>
<dbReference type="PANTHER" id="PTHR11662">
    <property type="entry name" value="SOLUTE CARRIER FAMILY 17"/>
    <property type="match status" value="1"/>
</dbReference>
<dbReference type="InterPro" id="IPR020846">
    <property type="entry name" value="MFS_dom"/>
</dbReference>
<proteinExistence type="predicted"/>
<keyword evidence="4 5" id="KW-0472">Membrane</keyword>
<dbReference type="FunFam" id="1.20.1250.20:FF:000059">
    <property type="entry name" value="Solute carrier family 17 member 9"/>
    <property type="match status" value="1"/>
</dbReference>
<keyword evidence="2 5" id="KW-0812">Transmembrane</keyword>
<feature type="domain" description="Major facilitator superfamily (MFS) profile" evidence="6">
    <location>
        <begin position="37"/>
        <end position="447"/>
    </location>
</feature>
<evidence type="ECO:0000256" key="2">
    <source>
        <dbReference type="ARBA" id="ARBA00022692"/>
    </source>
</evidence>
<dbReference type="SUPFAM" id="SSF103473">
    <property type="entry name" value="MFS general substrate transporter"/>
    <property type="match status" value="1"/>
</dbReference>
<comment type="caution">
    <text evidence="7">The sequence shown here is derived from an EMBL/GenBank/DDBJ whole genome shotgun (WGS) entry which is preliminary data.</text>
</comment>
<organism evidence="7 8">
    <name type="scientific">Lymnaea stagnalis</name>
    <name type="common">Great pond snail</name>
    <name type="synonym">Helix stagnalis</name>
    <dbReference type="NCBI Taxonomy" id="6523"/>
    <lineage>
        <taxon>Eukaryota</taxon>
        <taxon>Metazoa</taxon>
        <taxon>Spiralia</taxon>
        <taxon>Lophotrochozoa</taxon>
        <taxon>Mollusca</taxon>
        <taxon>Gastropoda</taxon>
        <taxon>Heterobranchia</taxon>
        <taxon>Euthyneura</taxon>
        <taxon>Panpulmonata</taxon>
        <taxon>Hygrophila</taxon>
        <taxon>Lymnaeoidea</taxon>
        <taxon>Lymnaeidae</taxon>
        <taxon>Lymnaea</taxon>
    </lineage>
</organism>
<reference evidence="7 8" key="1">
    <citation type="submission" date="2024-04" db="EMBL/GenBank/DDBJ databases">
        <authorList>
            <consortium name="Genoscope - CEA"/>
            <person name="William W."/>
        </authorList>
    </citation>
    <scope>NUCLEOTIDE SEQUENCE [LARGE SCALE GENOMIC DNA]</scope>
</reference>
<dbReference type="GO" id="GO:0016020">
    <property type="term" value="C:membrane"/>
    <property type="evidence" value="ECO:0007669"/>
    <property type="project" value="UniProtKB-SubCell"/>
</dbReference>
<gene>
    <name evidence="7" type="ORF">GSLYS_00003668001</name>
</gene>
<dbReference type="InterPro" id="IPR044777">
    <property type="entry name" value="SLC17A9-like"/>
</dbReference>
<evidence type="ECO:0000256" key="3">
    <source>
        <dbReference type="ARBA" id="ARBA00022989"/>
    </source>
</evidence>
<feature type="transmembrane region" description="Helical" evidence="5">
    <location>
        <begin position="330"/>
        <end position="351"/>
    </location>
</feature>
<feature type="transmembrane region" description="Helical" evidence="5">
    <location>
        <begin position="297"/>
        <end position="318"/>
    </location>
</feature>
<dbReference type="EMBL" id="CAXITT010000050">
    <property type="protein sequence ID" value="CAL1529513.1"/>
    <property type="molecule type" value="Genomic_DNA"/>
</dbReference>
<comment type="subcellular location">
    <subcellularLocation>
        <location evidence="1">Membrane</location>
        <topology evidence="1">Multi-pass membrane protein</topology>
    </subcellularLocation>
</comment>
<keyword evidence="3 5" id="KW-1133">Transmembrane helix</keyword>
<evidence type="ECO:0000313" key="7">
    <source>
        <dbReference type="EMBL" id="CAL1529513.1"/>
    </source>
</evidence>
<feature type="transmembrane region" description="Helical" evidence="5">
    <location>
        <begin position="389"/>
        <end position="411"/>
    </location>
</feature>
<dbReference type="PROSITE" id="PS50850">
    <property type="entry name" value="MFS"/>
    <property type="match status" value="1"/>
</dbReference>
<feature type="transmembrane region" description="Helical" evidence="5">
    <location>
        <begin position="74"/>
        <end position="95"/>
    </location>
</feature>
<feature type="transmembrane region" description="Helical" evidence="5">
    <location>
        <begin position="201"/>
        <end position="219"/>
    </location>
</feature>
<dbReference type="Proteomes" id="UP001497497">
    <property type="component" value="Unassembled WGS sequence"/>
</dbReference>
<feature type="transmembrane region" description="Helical" evidence="5">
    <location>
        <begin position="41"/>
        <end position="62"/>
    </location>
</feature>
<evidence type="ECO:0000313" key="8">
    <source>
        <dbReference type="Proteomes" id="UP001497497"/>
    </source>
</evidence>
<dbReference type="GO" id="GO:0015291">
    <property type="term" value="F:secondary active transmembrane transporter activity"/>
    <property type="evidence" value="ECO:0007669"/>
    <property type="project" value="UniProtKB-ARBA"/>
</dbReference>
<dbReference type="InterPro" id="IPR050382">
    <property type="entry name" value="MFS_Na/Anion_cotransporter"/>
</dbReference>
<dbReference type="Gene3D" id="1.20.1250.20">
    <property type="entry name" value="MFS general substrate transporter like domains"/>
    <property type="match status" value="2"/>
</dbReference>
<dbReference type="InterPro" id="IPR036259">
    <property type="entry name" value="MFS_trans_sf"/>
</dbReference>
<feature type="transmembrane region" description="Helical" evidence="5">
    <location>
        <begin position="131"/>
        <end position="150"/>
    </location>
</feature>
<protein>
    <recommendedName>
        <fullName evidence="6">Major facilitator superfamily (MFS) profile domain-containing protein</fullName>
    </recommendedName>
</protein>
<dbReference type="Pfam" id="PF07690">
    <property type="entry name" value="MFS_1"/>
    <property type="match status" value="1"/>
</dbReference>
<dbReference type="GO" id="GO:0015867">
    <property type="term" value="P:ATP transport"/>
    <property type="evidence" value="ECO:0007669"/>
    <property type="project" value="TreeGrafter"/>
</dbReference>
<evidence type="ECO:0000256" key="5">
    <source>
        <dbReference type="SAM" id="Phobius"/>
    </source>
</evidence>
<sequence>MREQDTVSIKPNETTSDGDILGASAGKHWTKKEKLKWMTSLFIGTATLYAARTIMPVCIVSVSQEMGWDKTESGSVLSGFFWGYTMTQFLGGYLSDRIGGDIVLPIAACLWSLIIFWTPQLVYMSTGHHTSLYIMVMSRVALGVCQGFHYPGMTSLISRKVSEQERSFTYSVISSGSMFGTLLVGCIGSLLMEFYGWPLPFYFIGLFGLIWMLYMRYILIPQQAKSLLIVSLNEAQLLESKQIKAEVKPSVPWVTLFTKSAFWSLLIGHYCENNAFYILLSWMPTYFHENFPTAKSWIFNVVPWLVTIPSTIGSGWLADHMIAKGYSVTFVRKTMQTVTFLGTAFFLFLISYVKSYEACLACMALAVACCGFHHSGISVNPQDIAPKHAGSVFGLMNMAGAIPGFIGVYIAGHVLEVTKSWNAVFGQTALVNVFGWIVYTTFGTGKKVV</sequence>
<evidence type="ECO:0000256" key="1">
    <source>
        <dbReference type="ARBA" id="ARBA00004141"/>
    </source>
</evidence>
<evidence type="ECO:0000259" key="6">
    <source>
        <dbReference type="PROSITE" id="PS50850"/>
    </source>
</evidence>